<dbReference type="EMBL" id="RXIC02000026">
    <property type="protein sequence ID" value="KAB1202733.1"/>
    <property type="molecule type" value="Genomic_DNA"/>
</dbReference>
<accession>A0A6A1UR54</accession>
<evidence type="ECO:0000256" key="1">
    <source>
        <dbReference type="SAM" id="MobiDB-lite"/>
    </source>
</evidence>
<feature type="compositionally biased region" description="Polar residues" evidence="1">
    <location>
        <begin position="21"/>
        <end position="32"/>
    </location>
</feature>
<dbReference type="AlphaFoldDB" id="A0A6A1UR54"/>
<organism evidence="2 3">
    <name type="scientific">Morella rubra</name>
    <name type="common">Chinese bayberry</name>
    <dbReference type="NCBI Taxonomy" id="262757"/>
    <lineage>
        <taxon>Eukaryota</taxon>
        <taxon>Viridiplantae</taxon>
        <taxon>Streptophyta</taxon>
        <taxon>Embryophyta</taxon>
        <taxon>Tracheophyta</taxon>
        <taxon>Spermatophyta</taxon>
        <taxon>Magnoliopsida</taxon>
        <taxon>eudicotyledons</taxon>
        <taxon>Gunneridae</taxon>
        <taxon>Pentapetalae</taxon>
        <taxon>rosids</taxon>
        <taxon>fabids</taxon>
        <taxon>Fagales</taxon>
        <taxon>Myricaceae</taxon>
        <taxon>Morella</taxon>
    </lineage>
</organism>
<comment type="caution">
    <text evidence="2">The sequence shown here is derived from an EMBL/GenBank/DDBJ whole genome shotgun (WGS) entry which is preliminary data.</text>
</comment>
<keyword evidence="3" id="KW-1185">Reference proteome</keyword>
<evidence type="ECO:0000313" key="3">
    <source>
        <dbReference type="Proteomes" id="UP000516437"/>
    </source>
</evidence>
<gene>
    <name evidence="2" type="ORF">CJ030_MR8G002233</name>
</gene>
<name>A0A6A1UR54_9ROSI</name>
<evidence type="ECO:0000313" key="2">
    <source>
        <dbReference type="EMBL" id="KAB1202733.1"/>
    </source>
</evidence>
<protein>
    <submittedName>
        <fullName evidence="2">Uncharacterized protein</fullName>
    </submittedName>
</protein>
<feature type="region of interest" description="Disordered" evidence="1">
    <location>
        <begin position="1"/>
        <end position="60"/>
    </location>
</feature>
<proteinExistence type="predicted"/>
<sequence>MTASQPVPATRRAAPELTVRRSYTSQPDSSIASRVHRRSARKAAEVGTMSSAGASQGEREIVDLTIPENRPSQTSTHPISWCTPDTLWAKFGPGFMAVQQQTVGSSNNVVVPTIDQAIQRVEERKKRKTAQKK</sequence>
<dbReference type="Proteomes" id="UP000516437">
    <property type="component" value="Chromosome 8"/>
</dbReference>
<reference evidence="2 3" key="1">
    <citation type="journal article" date="2019" name="Plant Biotechnol. J.">
        <title>The red bayberry genome and genetic basis of sex determination.</title>
        <authorList>
            <person name="Jia H.M."/>
            <person name="Jia H.J."/>
            <person name="Cai Q.L."/>
            <person name="Wang Y."/>
            <person name="Zhao H.B."/>
            <person name="Yang W.F."/>
            <person name="Wang G.Y."/>
            <person name="Li Y.H."/>
            <person name="Zhan D.L."/>
            <person name="Shen Y.T."/>
            <person name="Niu Q.F."/>
            <person name="Chang L."/>
            <person name="Qiu J."/>
            <person name="Zhao L."/>
            <person name="Xie H.B."/>
            <person name="Fu W.Y."/>
            <person name="Jin J."/>
            <person name="Li X.W."/>
            <person name="Jiao Y."/>
            <person name="Zhou C.C."/>
            <person name="Tu T."/>
            <person name="Chai C.Y."/>
            <person name="Gao J.L."/>
            <person name="Fan L.J."/>
            <person name="van de Weg E."/>
            <person name="Wang J.Y."/>
            <person name="Gao Z.S."/>
        </authorList>
    </citation>
    <scope>NUCLEOTIDE SEQUENCE [LARGE SCALE GENOMIC DNA]</scope>
    <source>
        <tissue evidence="2">Leaves</tissue>
    </source>
</reference>